<feature type="region of interest" description="Disordered" evidence="1">
    <location>
        <begin position="758"/>
        <end position="846"/>
    </location>
</feature>
<feature type="region of interest" description="Disordered" evidence="1">
    <location>
        <begin position="619"/>
        <end position="704"/>
    </location>
</feature>
<feature type="compositionally biased region" description="Low complexity" evidence="1">
    <location>
        <begin position="619"/>
        <end position="629"/>
    </location>
</feature>
<feature type="region of interest" description="Disordered" evidence="1">
    <location>
        <begin position="309"/>
        <end position="328"/>
    </location>
</feature>
<sequence length="846" mass="87026">MLQVVSMGEIVQDPACYAVLAGKPIVFPDHYTINRAVFVSPTSNAKPTLLYKDTSTGDAAAAMDKPFFVATVTVIAATADTDGATLHFHIIRSDNPTEKVYKATKSATTVWRVALEDAARDFPDQKEQLLATCDSQGRLQVNGVRFYGLHMKEVQEELMALPGGAAAFQNAAAAMVAAKQQHQQQTGHDHTSPPASQPSQATTKAAKKKLSSPSPSRVVPKAKPASRKRTSRPTSADMAASPASTNGVTVTSVVEDVPSVSNSQPPPVVAVVTPTKTKRPRKPKADGAAASHEPSVTVREAIEGTEDVSGAALPAKRRRPSVKQNSTMNSSGVGVAPASAPAAVCPACGLAGTPFCAATGKPHDVPPCPACGLHTAFCPVSGQPHAGAMQRENRQRGEVHLPGTSRKPRRKAAAGKAGPPAAIDESVAEVTVVSTQDGSGNLASGDAATQQKQPRKRRVRTPSTAEGSGAAEGGAADALAVAATAQGDAPARTRRGRKRVKEEAAAATAAVASASGNATDPAGGATSTAAATSANGAAAMPAAPPVVLEGDQSLFELAKESIYLYPPLRPPLSTREHHKAALLLQESWKAQYGEGPVLPPAVAAVPLAFVAVKRAVGAAEARGGRATASKGRRRGRGGDDDAAPTTTVKEEEGNHKINDNESAKVSNPDDARDAAAQEPPAEGTEGEENRTARSSAVGSPTTASTASAALPSMVHPLEVMQLSSSAAGKRLVRFLLQYASERSQFDLLRSNAAAVAAAGGGAEKKKSTKGKGQVNGEGAEEGCDAVPKADDDNTGADVETAHTTHADTTMKMLQSEPRDEVGASADEEVMEEGARVKEEGSAVEAQ</sequence>
<name>A0A0M9GBB7_LEPPY</name>
<feature type="compositionally biased region" description="Polar residues" evidence="1">
    <location>
        <begin position="432"/>
        <end position="452"/>
    </location>
</feature>
<evidence type="ECO:0000256" key="1">
    <source>
        <dbReference type="SAM" id="MobiDB-lite"/>
    </source>
</evidence>
<feature type="compositionally biased region" description="Low complexity" evidence="1">
    <location>
        <begin position="211"/>
        <end position="223"/>
    </location>
</feature>
<proteinExistence type="predicted"/>
<dbReference type="AlphaFoldDB" id="A0A0M9GBB7"/>
<organism evidence="2 3">
    <name type="scientific">Leptomonas pyrrhocoris</name>
    <name type="common">Firebug parasite</name>
    <dbReference type="NCBI Taxonomy" id="157538"/>
    <lineage>
        <taxon>Eukaryota</taxon>
        <taxon>Discoba</taxon>
        <taxon>Euglenozoa</taxon>
        <taxon>Kinetoplastea</taxon>
        <taxon>Metakinetoplastina</taxon>
        <taxon>Trypanosomatida</taxon>
        <taxon>Trypanosomatidae</taxon>
        <taxon>Leishmaniinae</taxon>
        <taxon>Leptomonas</taxon>
    </lineage>
</organism>
<feature type="compositionally biased region" description="Basic and acidic residues" evidence="1">
    <location>
        <begin position="648"/>
        <end position="675"/>
    </location>
</feature>
<dbReference type="Gene3D" id="3.30.160.360">
    <property type="match status" value="1"/>
</dbReference>
<feature type="compositionally biased region" description="Low complexity" evidence="1">
    <location>
        <begin position="257"/>
        <end position="275"/>
    </location>
</feature>
<dbReference type="Proteomes" id="UP000037923">
    <property type="component" value="Unassembled WGS sequence"/>
</dbReference>
<feature type="compositionally biased region" description="Low complexity" evidence="1">
    <location>
        <begin position="505"/>
        <end position="528"/>
    </location>
</feature>
<reference evidence="2 3" key="1">
    <citation type="submission" date="2015-07" db="EMBL/GenBank/DDBJ databases">
        <title>High-quality genome of monoxenous trypanosomatid Leptomonas pyrrhocoris.</title>
        <authorList>
            <person name="Flegontov P."/>
            <person name="Butenko A."/>
            <person name="Firsov S."/>
            <person name="Vlcek C."/>
            <person name="Logacheva M.D."/>
            <person name="Field M."/>
            <person name="Filatov D."/>
            <person name="Flegontova O."/>
            <person name="Gerasimov E."/>
            <person name="Jackson A.P."/>
            <person name="Kelly S."/>
            <person name="Opperdoes F."/>
            <person name="O'Reilly A."/>
            <person name="Votypka J."/>
            <person name="Yurchenko V."/>
            <person name="Lukes J."/>
        </authorList>
    </citation>
    <scope>NUCLEOTIDE SEQUENCE [LARGE SCALE GENOMIC DNA]</scope>
    <source>
        <strain evidence="2">H10</strain>
    </source>
</reference>
<comment type="caution">
    <text evidence="2">The sequence shown here is derived from an EMBL/GenBank/DDBJ whole genome shotgun (WGS) entry which is preliminary data.</text>
</comment>
<accession>A0A0M9GBB7</accession>
<dbReference type="GeneID" id="26901179"/>
<evidence type="ECO:0000313" key="3">
    <source>
        <dbReference type="Proteomes" id="UP000037923"/>
    </source>
</evidence>
<gene>
    <name evidence="2" type="ORF">ABB37_00882</name>
</gene>
<feature type="compositionally biased region" description="Low complexity" evidence="1">
    <location>
        <begin position="463"/>
        <end position="489"/>
    </location>
</feature>
<dbReference type="VEuPathDB" id="TriTrypDB:LpyrH10_01_8820"/>
<keyword evidence="3" id="KW-1185">Reference proteome</keyword>
<feature type="region of interest" description="Disordered" evidence="1">
    <location>
        <begin position="385"/>
        <end position="528"/>
    </location>
</feature>
<dbReference type="EMBL" id="LGTL01000001">
    <property type="protein sequence ID" value="KPA86827.1"/>
    <property type="molecule type" value="Genomic_DNA"/>
</dbReference>
<feature type="compositionally biased region" description="Polar residues" evidence="1">
    <location>
        <begin position="242"/>
        <end position="252"/>
    </location>
</feature>
<feature type="region of interest" description="Disordered" evidence="1">
    <location>
        <begin position="177"/>
        <end position="295"/>
    </location>
</feature>
<protein>
    <submittedName>
        <fullName evidence="2">Uncharacterized protein</fullName>
    </submittedName>
</protein>
<dbReference type="RefSeq" id="XP_015665266.1">
    <property type="nucleotide sequence ID" value="XM_015797258.1"/>
</dbReference>
<dbReference type="OMA" id="FTATIRW"/>
<evidence type="ECO:0000313" key="2">
    <source>
        <dbReference type="EMBL" id="KPA86827.1"/>
    </source>
</evidence>
<feature type="compositionally biased region" description="Low complexity" evidence="1">
    <location>
        <begin position="694"/>
        <end position="704"/>
    </location>
</feature>
<dbReference type="OrthoDB" id="249380at2759"/>